<sequence length="1625" mass="183880">MPGIAQKINNTSNDSNDTNTNYKNPLARNGYNSFNGSSVSSNGFWSKHRDDVSYNQLQKFWCELTPQARQKLLRIDKQTLFEHARKNMYCSRCNGLLLEGFLQIVMYGKSLQQDAAGGHYNGSSMKNQNDDDLCMANGCQDDVLDPSVHPWGGLSTARDGTLTLLDCYLYSKSLKGLQNVFDSARARERERKLLYPDACGGGGRGWISQGMVGYGRGHGTRETCALHTAKLSVETLVDFWSALGEETRHSLLRMKEEDFIERLMYRFDSKRFCRDCRRNVIREFKELKELKRMRREPRCTSWFCVADTAFQYEVSCDTVQADWHQTFLDALGTYHHFEWAIGSGEGKSDILEFENVGLSGKVQVNGLDLSGLNACYITLRAWKMDGRCNELCVKAHALQGQQCVHCRLVVGDGYVTITRGKASGGSLSMQRRLRKKRMMNPWTRMEMILMVEKAFREGTARQNAHSIFVCLALKLLEERVHVACKEIITLEKQMKLLEEEEKEKREEEERKERRRLKEREKKLRRKERLREKENKEKKCAESNLDPVSLDEKSPPCVDEGAHVERSTDSVSETDTRCRGVGNTRDWSPSFSYDHFKYSRRKLKFQKDPQLESALKWSDRKKGAALSENEVIVSKYESRFHADNFESMRSINGFNKHLRANAAKFNTRNGCTKLSETLQCANNRIGERSDSHVCSCNHHNEYRSRPDPHITKSLRETKYVNKLDSLADASKSYFRGRYSQVEGTHEIHGRPKSKIIAGNPPTTKKVWEPLDSQKKYAQSHLDDVILRSKPKVENSETDQFPESSATASSNEAVDTSVETSNQDNDVRGPENCRDRENQFHAITKSEEYSKEAVAQDGEGCALARSPHRRIDSSMSSSSNSDNCSSCLSEGDSNTSSSNPQNLESASTSDSEESSPNSETRETLHCVETRFTDCCSVMEDQSTARGHDTKGQAPASGITNSLGSLPTEVATYCESGRANISISVQPQSVPPQMHSQNIPYPVFHAPAMGYYHQSPLSWQTGPTNGLMSYPRSNHYLFANAFGYDLNGNGGFMQYAALQHLAPPLLNPAHVPVYPLVAQANGVSTKEHCKGANPCVPREVHHSISKVDSAETRSAETPTVADAGQNGKSDKTDKGNNGFSLFHFGGPVALSTGFSADPVSLKEGTTGNTSLDLSDNSADGAVEVAYQNLNLDCLRRRNTNNAVMNSKAQLLSSFTKFPLHNLHHYRTIAKVRLKWVKNRSLDHIIDVQTDIKAACLIKDAILRSPAGYLTSKSLLDSQKLLGLTVPTLRFIRRYPTLFEEYPHPKYPSLACFKLTQLGKMMQEKEIRVFEECEGDIVERLCRVLMMTRNKLLPLQSLHPLKWDLGLPDDFDRNLIGKYPDHFRLVKATNGLNCLKLVKWREEFSVSMLQKLNEKSIGGSIDDNNPISGYREFKRGKAALEFPMSFPRGYGAQKKVKAWMDEFQKLPYISPYEDSKGIDPNSELMEKRVVGVLHELLSLTIYKKTKRNYLRSLREELNLPHKFTRIFTRYPGIFYLSLKCKTTTVALREGYRRGRLVDPHPLARHRDKLHYVMRTGLIYRSKAADMLSHLDSLVDNAEDHAGEEESDEEEIIVDDEYNDSEAETGSDED</sequence>
<feature type="domain" description="PORR" evidence="2">
    <location>
        <begin position="1233"/>
        <end position="1572"/>
    </location>
</feature>
<feature type="compositionally biased region" description="Basic and acidic residues" evidence="1">
    <location>
        <begin position="549"/>
        <end position="576"/>
    </location>
</feature>
<feature type="region of interest" description="Disordered" evidence="1">
    <location>
        <begin position="786"/>
        <end position="834"/>
    </location>
</feature>
<reference evidence="3" key="2">
    <citation type="journal article" date="2024" name="Plant">
        <title>Genomic evolution and insights into agronomic trait innovations of Sesamum species.</title>
        <authorList>
            <person name="Miao H."/>
            <person name="Wang L."/>
            <person name="Qu L."/>
            <person name="Liu H."/>
            <person name="Sun Y."/>
            <person name="Le M."/>
            <person name="Wang Q."/>
            <person name="Wei S."/>
            <person name="Zheng Y."/>
            <person name="Lin W."/>
            <person name="Duan Y."/>
            <person name="Cao H."/>
            <person name="Xiong S."/>
            <person name="Wang X."/>
            <person name="Wei L."/>
            <person name="Li C."/>
            <person name="Ma Q."/>
            <person name="Ju M."/>
            <person name="Zhao R."/>
            <person name="Li G."/>
            <person name="Mu C."/>
            <person name="Tian Q."/>
            <person name="Mei H."/>
            <person name="Zhang T."/>
            <person name="Gao T."/>
            <person name="Zhang H."/>
        </authorList>
    </citation>
    <scope>NUCLEOTIDE SEQUENCE</scope>
    <source>
        <strain evidence="3">KEN1</strain>
    </source>
</reference>
<feature type="region of interest" description="Disordered" evidence="1">
    <location>
        <begin position="857"/>
        <end position="921"/>
    </location>
</feature>
<dbReference type="PANTHER" id="PTHR16897">
    <property type="entry name" value="OS10G0105400 PROTEIN"/>
    <property type="match status" value="1"/>
</dbReference>
<organism evidence="3">
    <name type="scientific">Sesamum latifolium</name>
    <dbReference type="NCBI Taxonomy" id="2727402"/>
    <lineage>
        <taxon>Eukaryota</taxon>
        <taxon>Viridiplantae</taxon>
        <taxon>Streptophyta</taxon>
        <taxon>Embryophyta</taxon>
        <taxon>Tracheophyta</taxon>
        <taxon>Spermatophyta</taxon>
        <taxon>Magnoliopsida</taxon>
        <taxon>eudicotyledons</taxon>
        <taxon>Gunneridae</taxon>
        <taxon>Pentapetalae</taxon>
        <taxon>asterids</taxon>
        <taxon>lamiids</taxon>
        <taxon>Lamiales</taxon>
        <taxon>Pedaliaceae</taxon>
        <taxon>Sesamum</taxon>
    </lineage>
</organism>
<feature type="compositionally biased region" description="Low complexity" evidence="1">
    <location>
        <begin position="9"/>
        <end position="21"/>
    </location>
</feature>
<feature type="region of interest" description="Disordered" evidence="1">
    <location>
        <begin position="742"/>
        <end position="764"/>
    </location>
</feature>
<dbReference type="InterPro" id="IPR021099">
    <property type="entry name" value="PORR_domain"/>
</dbReference>
<feature type="region of interest" description="Disordered" evidence="1">
    <location>
        <begin position="1102"/>
        <end position="1131"/>
    </location>
</feature>
<accession>A0AAW2VI71</accession>
<protein>
    <submittedName>
        <fullName evidence="3">Protein WHAT'S THIS FACTOR 9, mitochondrial</fullName>
    </submittedName>
</protein>
<feature type="compositionally biased region" description="Low complexity" evidence="1">
    <location>
        <begin position="902"/>
        <end position="916"/>
    </location>
</feature>
<feature type="compositionally biased region" description="Polar residues" evidence="1">
    <location>
        <begin position="796"/>
        <end position="822"/>
    </location>
</feature>
<gene>
    <name evidence="3" type="ORF">Slati_3038700</name>
</gene>
<proteinExistence type="predicted"/>
<dbReference type="EMBL" id="JACGWN010000010">
    <property type="protein sequence ID" value="KAL0428639.1"/>
    <property type="molecule type" value="Genomic_DNA"/>
</dbReference>
<reference evidence="3" key="1">
    <citation type="submission" date="2020-06" db="EMBL/GenBank/DDBJ databases">
        <authorList>
            <person name="Li T."/>
            <person name="Hu X."/>
            <person name="Zhang T."/>
            <person name="Song X."/>
            <person name="Zhang H."/>
            <person name="Dai N."/>
            <person name="Sheng W."/>
            <person name="Hou X."/>
            <person name="Wei L."/>
        </authorList>
    </citation>
    <scope>NUCLEOTIDE SEQUENCE</scope>
    <source>
        <strain evidence="3">KEN1</strain>
        <tissue evidence="3">Leaf</tissue>
    </source>
</reference>
<evidence type="ECO:0000256" key="1">
    <source>
        <dbReference type="SAM" id="MobiDB-lite"/>
    </source>
</evidence>
<feature type="region of interest" description="Disordered" evidence="1">
    <location>
        <begin position="1591"/>
        <end position="1625"/>
    </location>
</feature>
<comment type="caution">
    <text evidence="3">The sequence shown here is derived from an EMBL/GenBank/DDBJ whole genome shotgun (WGS) entry which is preliminary data.</text>
</comment>
<dbReference type="GO" id="GO:0003723">
    <property type="term" value="F:RNA binding"/>
    <property type="evidence" value="ECO:0007669"/>
    <property type="project" value="InterPro"/>
</dbReference>
<feature type="region of interest" description="Disordered" evidence="1">
    <location>
        <begin position="1"/>
        <end position="27"/>
    </location>
</feature>
<name>A0AAW2VI71_9LAMI</name>
<feature type="compositionally biased region" description="Basic and acidic residues" evidence="1">
    <location>
        <begin position="528"/>
        <end position="540"/>
    </location>
</feature>
<feature type="compositionally biased region" description="Polar residues" evidence="1">
    <location>
        <begin position="889"/>
        <end position="901"/>
    </location>
</feature>
<feature type="compositionally biased region" description="Basic and acidic residues" evidence="1">
    <location>
        <begin position="823"/>
        <end position="834"/>
    </location>
</feature>
<dbReference type="PANTHER" id="PTHR16897:SF2">
    <property type="entry name" value="OS03G0226600 PROTEIN"/>
    <property type="match status" value="1"/>
</dbReference>
<feature type="region of interest" description="Disordered" evidence="1">
    <location>
        <begin position="527"/>
        <end position="576"/>
    </location>
</feature>
<evidence type="ECO:0000313" key="3">
    <source>
        <dbReference type="EMBL" id="KAL0428639.1"/>
    </source>
</evidence>
<evidence type="ECO:0000259" key="2">
    <source>
        <dbReference type="Pfam" id="PF11955"/>
    </source>
</evidence>
<feature type="compositionally biased region" description="Acidic residues" evidence="1">
    <location>
        <begin position="1597"/>
        <end position="1625"/>
    </location>
</feature>
<feature type="compositionally biased region" description="Low complexity" evidence="1">
    <location>
        <begin position="871"/>
        <end position="887"/>
    </location>
</feature>
<dbReference type="Pfam" id="PF11955">
    <property type="entry name" value="PORR"/>
    <property type="match status" value="1"/>
</dbReference>